<name>A0A1H2SZU6_9FLAO</name>
<keyword evidence="3" id="KW-1185">Reference proteome</keyword>
<protein>
    <recommendedName>
        <fullName evidence="1">DUF6850 domain-containing protein</fullName>
    </recommendedName>
</protein>
<evidence type="ECO:0000259" key="1">
    <source>
        <dbReference type="Pfam" id="PF21012"/>
    </source>
</evidence>
<dbReference type="AlphaFoldDB" id="A0A1H2SZU6"/>
<sequence length="526" mass="61339">MNECLKALILSIFTMKRLFLPLFGLLVITSYGQITPDTDMFGKMYAIYEQSPIFFTEIPIENFTSSSLYLNHREGNLHLAQEAKEQTDFGLRSYGFYRHKRINFFGKLNLQRIYQKDKAWTLSDGEVQPNGLMPDPHYFAVSRPAPWVNQQYNIFGGAGIPIYKQIWDMTLSARINYEEKFREIYDPRPKTSHNELFFAGQTAFHISNKHKIALSAEYGYNKVTNKMKFTDEEGQTPNNFTKYNRWQLGYGTFQLTSNANNKRNNDYYGFSFGYHYTGELHKLLVEGSYKNTLTHTYRNGNDSEFDEDILARLYEDTFLAKAHYINQLKEDQTLSLSLIASDRQTTNRLMNRQGRNYRAYQEDISFSANLLKRLGKNHRELALEAIYEGAYQKDIMAKTLTDHSSLALSLFWTKGYELDRFVVQPSLKTTLISPLYNKLINQNEDYHKPYRPTDYAARTLRLFYQEVVYPDYAYFDKTHYLLDLGVDFKKRLSSGTLLITSIHSTYLTTFKGTDRYGAAISISLLK</sequence>
<dbReference type="OrthoDB" id="1151092at2"/>
<organism evidence="2 3">
    <name type="scientific">Capnocytophaga granulosa</name>
    <dbReference type="NCBI Taxonomy" id="45242"/>
    <lineage>
        <taxon>Bacteria</taxon>
        <taxon>Pseudomonadati</taxon>
        <taxon>Bacteroidota</taxon>
        <taxon>Flavobacteriia</taxon>
        <taxon>Flavobacteriales</taxon>
        <taxon>Flavobacteriaceae</taxon>
        <taxon>Capnocytophaga</taxon>
    </lineage>
</organism>
<proteinExistence type="predicted"/>
<gene>
    <name evidence="2" type="ORF">SAMN05444420_10242</name>
</gene>
<evidence type="ECO:0000313" key="3">
    <source>
        <dbReference type="Proteomes" id="UP000182771"/>
    </source>
</evidence>
<accession>A0A1H2SZU6</accession>
<evidence type="ECO:0000313" key="2">
    <source>
        <dbReference type="EMBL" id="SDW37118.1"/>
    </source>
</evidence>
<feature type="domain" description="DUF6850" evidence="1">
    <location>
        <begin position="54"/>
        <end position="524"/>
    </location>
</feature>
<dbReference type="EMBL" id="FNND01000002">
    <property type="protein sequence ID" value="SDW37118.1"/>
    <property type="molecule type" value="Genomic_DNA"/>
</dbReference>
<dbReference type="Pfam" id="PF21012">
    <property type="entry name" value="DUF6850"/>
    <property type="match status" value="1"/>
</dbReference>
<dbReference type="InterPro" id="IPR049236">
    <property type="entry name" value="DUF6850"/>
</dbReference>
<dbReference type="Proteomes" id="UP000182771">
    <property type="component" value="Unassembled WGS sequence"/>
</dbReference>
<comment type="caution">
    <text evidence="2">The sequence shown here is derived from an EMBL/GenBank/DDBJ whole genome shotgun (WGS) entry which is preliminary data.</text>
</comment>
<reference evidence="2 3" key="1">
    <citation type="submission" date="2016-10" db="EMBL/GenBank/DDBJ databases">
        <authorList>
            <person name="Varghese N."/>
            <person name="Submissions S."/>
        </authorList>
    </citation>
    <scope>NUCLEOTIDE SEQUENCE [LARGE SCALE GENOMIC DNA]</scope>
    <source>
        <strain evidence="2 3">DSM 11449</strain>
    </source>
</reference>